<keyword evidence="1" id="KW-0472">Membrane</keyword>
<name>X0TR01_9ZZZZ</name>
<proteinExistence type="predicted"/>
<evidence type="ECO:0000313" key="2">
    <source>
        <dbReference type="EMBL" id="GAF95963.1"/>
    </source>
</evidence>
<comment type="caution">
    <text evidence="2">The sequence shown here is derived from an EMBL/GenBank/DDBJ whole genome shotgun (WGS) entry which is preliminary data.</text>
</comment>
<dbReference type="EMBL" id="BARS01018572">
    <property type="protein sequence ID" value="GAF95963.1"/>
    <property type="molecule type" value="Genomic_DNA"/>
</dbReference>
<reference evidence="2" key="1">
    <citation type="journal article" date="2014" name="Front. Microbiol.">
        <title>High frequency of phylogenetically diverse reductive dehalogenase-homologous genes in deep subseafloor sedimentary metagenomes.</title>
        <authorList>
            <person name="Kawai M."/>
            <person name="Futagami T."/>
            <person name="Toyoda A."/>
            <person name="Takaki Y."/>
            <person name="Nishi S."/>
            <person name="Hori S."/>
            <person name="Arai W."/>
            <person name="Tsubouchi T."/>
            <person name="Morono Y."/>
            <person name="Uchiyama I."/>
            <person name="Ito T."/>
            <person name="Fujiyama A."/>
            <person name="Inagaki F."/>
            <person name="Takami H."/>
        </authorList>
    </citation>
    <scope>NUCLEOTIDE SEQUENCE</scope>
    <source>
        <strain evidence="2">Expedition CK06-06</strain>
    </source>
</reference>
<protein>
    <submittedName>
        <fullName evidence="2">Uncharacterized protein</fullName>
    </submittedName>
</protein>
<keyword evidence="1" id="KW-1133">Transmembrane helix</keyword>
<organism evidence="2">
    <name type="scientific">marine sediment metagenome</name>
    <dbReference type="NCBI Taxonomy" id="412755"/>
    <lineage>
        <taxon>unclassified sequences</taxon>
        <taxon>metagenomes</taxon>
        <taxon>ecological metagenomes</taxon>
    </lineage>
</organism>
<gene>
    <name evidence="2" type="ORF">S01H1_30208</name>
</gene>
<accession>X0TR01</accession>
<feature type="transmembrane region" description="Helical" evidence="1">
    <location>
        <begin position="22"/>
        <end position="40"/>
    </location>
</feature>
<keyword evidence="1" id="KW-0812">Transmembrane</keyword>
<dbReference type="AlphaFoldDB" id="X0TR01"/>
<sequence length="101" mass="12062">MKQETREEHYHNYGFDRMIVQLFKWLILLIIVTNLLNMVTHDVMKDEKVHEKCLSACSQKHFMGTKIGLDNERDSCTVTEFDRTNCIDSCNKLYYQIRKDV</sequence>
<evidence type="ECO:0000256" key="1">
    <source>
        <dbReference type="SAM" id="Phobius"/>
    </source>
</evidence>